<dbReference type="SUPFAM" id="SSF48403">
    <property type="entry name" value="Ankyrin repeat"/>
    <property type="match status" value="1"/>
</dbReference>
<evidence type="ECO:0000256" key="5">
    <source>
        <dbReference type="ARBA" id="ARBA00022537"/>
    </source>
</evidence>
<evidence type="ECO:0000256" key="14">
    <source>
        <dbReference type="ARBA" id="ARBA00049715"/>
    </source>
</evidence>
<dbReference type="Gene3D" id="1.25.40.20">
    <property type="entry name" value="Ankyrin repeat-containing domain"/>
    <property type="match status" value="1"/>
</dbReference>
<dbReference type="Proteomes" id="UP001497382">
    <property type="component" value="Unassembled WGS sequence"/>
</dbReference>
<comment type="caution">
    <text evidence="17">The sequence shown here is derived from an EMBL/GenBank/DDBJ whole genome shotgun (WGS) entry which is preliminary data.</text>
</comment>
<keyword evidence="8" id="KW-0677">Repeat</keyword>
<dbReference type="Pfam" id="PF12796">
    <property type="entry name" value="Ank_2"/>
    <property type="match status" value="1"/>
</dbReference>
<evidence type="ECO:0000256" key="9">
    <source>
        <dbReference type="ARBA" id="ARBA00023028"/>
    </source>
</evidence>
<dbReference type="PANTHER" id="PTHR24198">
    <property type="entry name" value="ANKYRIN REPEAT AND PROTEIN KINASE DOMAIN-CONTAINING PROTEIN"/>
    <property type="match status" value="1"/>
</dbReference>
<keyword evidence="18" id="KW-1185">Reference proteome</keyword>
<dbReference type="GO" id="GO:0005576">
    <property type="term" value="C:extracellular region"/>
    <property type="evidence" value="ECO:0007669"/>
    <property type="project" value="UniProtKB-SubCell"/>
</dbReference>
<evidence type="ECO:0000256" key="6">
    <source>
        <dbReference type="ARBA" id="ARBA00022656"/>
    </source>
</evidence>
<proteinExistence type="inferred from homology"/>
<keyword evidence="5" id="KW-1052">Target cell membrane</keyword>
<evidence type="ECO:0000256" key="7">
    <source>
        <dbReference type="ARBA" id="ARBA00022699"/>
    </source>
</evidence>
<dbReference type="GO" id="GO:0006887">
    <property type="term" value="P:exocytosis"/>
    <property type="evidence" value="ECO:0007669"/>
    <property type="project" value="UniProtKB-KW"/>
</dbReference>
<reference evidence="17 18" key="1">
    <citation type="submission" date="2024-04" db="EMBL/GenBank/DDBJ databases">
        <authorList>
            <person name="Rising A."/>
            <person name="Reimegard J."/>
            <person name="Sonavane S."/>
            <person name="Akerstrom W."/>
            <person name="Nylinder S."/>
            <person name="Hedman E."/>
            <person name="Kallberg Y."/>
        </authorList>
    </citation>
    <scope>NUCLEOTIDE SEQUENCE [LARGE SCALE GENOMIC DNA]</scope>
</reference>
<keyword evidence="11" id="KW-0472">Membrane</keyword>
<protein>
    <recommendedName>
        <fullName evidence="15">Alpha-latrotoxin</fullName>
    </recommendedName>
</protein>
<accession>A0AAV2BV51</accession>
<dbReference type="PROSITE" id="PS50297">
    <property type="entry name" value="ANK_REP_REGION"/>
    <property type="match status" value="3"/>
</dbReference>
<name>A0AAV2BV51_9ARAC</name>
<evidence type="ECO:0000256" key="11">
    <source>
        <dbReference type="ARBA" id="ARBA00023136"/>
    </source>
</evidence>
<evidence type="ECO:0000256" key="1">
    <source>
        <dbReference type="ARBA" id="ARBA00004175"/>
    </source>
</evidence>
<dbReference type="GO" id="GO:0044218">
    <property type="term" value="C:other organism cell membrane"/>
    <property type="evidence" value="ECO:0007669"/>
    <property type="project" value="UniProtKB-KW"/>
</dbReference>
<dbReference type="GO" id="GO:0090729">
    <property type="term" value="F:toxin activity"/>
    <property type="evidence" value="ECO:0007669"/>
    <property type="project" value="UniProtKB-KW"/>
</dbReference>
<dbReference type="GO" id="GO:0044231">
    <property type="term" value="C:host cell presynaptic membrane"/>
    <property type="evidence" value="ECO:0007669"/>
    <property type="project" value="UniProtKB-KW"/>
</dbReference>
<dbReference type="EMBL" id="CAXIEN010000524">
    <property type="protein sequence ID" value="CAL1299938.1"/>
    <property type="molecule type" value="Genomic_DNA"/>
</dbReference>
<evidence type="ECO:0000256" key="3">
    <source>
        <dbReference type="ARBA" id="ARBA00022483"/>
    </source>
</evidence>
<evidence type="ECO:0000256" key="2">
    <source>
        <dbReference type="ARBA" id="ARBA00004613"/>
    </source>
</evidence>
<comment type="subunit">
    <text evidence="14">Homotetramer in membranes.</text>
</comment>
<keyword evidence="10 16" id="KW-0040">ANK repeat</keyword>
<dbReference type="AlphaFoldDB" id="A0AAV2BV51"/>
<keyword evidence="4" id="KW-0964">Secreted</keyword>
<keyword evidence="3" id="KW-0268">Exocytosis</keyword>
<evidence type="ECO:0000256" key="12">
    <source>
        <dbReference type="ARBA" id="ARBA00023298"/>
    </source>
</evidence>
<dbReference type="PANTHER" id="PTHR24198:SF165">
    <property type="entry name" value="ANKYRIN REPEAT-CONTAINING PROTEIN-RELATED"/>
    <property type="match status" value="1"/>
</dbReference>
<keyword evidence="12" id="KW-1053">Target membrane</keyword>
<dbReference type="SMART" id="SM00248">
    <property type="entry name" value="ANK"/>
    <property type="match status" value="5"/>
</dbReference>
<keyword evidence="7" id="KW-0528">Neurotoxin</keyword>
<dbReference type="PROSITE" id="PS50088">
    <property type="entry name" value="ANK_REPEAT"/>
    <property type="match status" value="3"/>
</dbReference>
<keyword evidence="9" id="KW-0638">Presynaptic neurotoxin</keyword>
<evidence type="ECO:0000256" key="4">
    <source>
        <dbReference type="ARBA" id="ARBA00022525"/>
    </source>
</evidence>
<evidence type="ECO:0000313" key="17">
    <source>
        <dbReference type="EMBL" id="CAL1299938.1"/>
    </source>
</evidence>
<evidence type="ECO:0000313" key="18">
    <source>
        <dbReference type="Proteomes" id="UP001497382"/>
    </source>
</evidence>
<feature type="repeat" description="ANK" evidence="16">
    <location>
        <begin position="147"/>
        <end position="179"/>
    </location>
</feature>
<dbReference type="InterPro" id="IPR002110">
    <property type="entry name" value="Ankyrin_rpt"/>
</dbReference>
<evidence type="ECO:0000256" key="15">
    <source>
        <dbReference type="ARBA" id="ARBA00049811"/>
    </source>
</evidence>
<evidence type="ECO:0000256" key="16">
    <source>
        <dbReference type="PROSITE-ProRule" id="PRU00023"/>
    </source>
</evidence>
<organism evidence="17 18">
    <name type="scientific">Larinioides sclopetarius</name>
    <dbReference type="NCBI Taxonomy" id="280406"/>
    <lineage>
        <taxon>Eukaryota</taxon>
        <taxon>Metazoa</taxon>
        <taxon>Ecdysozoa</taxon>
        <taxon>Arthropoda</taxon>
        <taxon>Chelicerata</taxon>
        <taxon>Arachnida</taxon>
        <taxon>Araneae</taxon>
        <taxon>Araneomorphae</taxon>
        <taxon>Entelegynae</taxon>
        <taxon>Araneoidea</taxon>
        <taxon>Araneidae</taxon>
        <taxon>Larinioides</taxon>
    </lineage>
</organism>
<feature type="repeat" description="ANK" evidence="16">
    <location>
        <begin position="114"/>
        <end position="146"/>
    </location>
</feature>
<comment type="subcellular location">
    <subcellularLocation>
        <location evidence="2">Secreted</location>
    </subcellularLocation>
    <subcellularLocation>
        <location evidence="1">Target cell membrane</location>
    </subcellularLocation>
</comment>
<dbReference type="InterPro" id="IPR036770">
    <property type="entry name" value="Ankyrin_rpt-contain_sf"/>
</dbReference>
<evidence type="ECO:0000256" key="13">
    <source>
        <dbReference type="ARBA" id="ARBA00049657"/>
    </source>
</evidence>
<feature type="repeat" description="ANK" evidence="16">
    <location>
        <begin position="80"/>
        <end position="113"/>
    </location>
</feature>
<evidence type="ECO:0000256" key="8">
    <source>
        <dbReference type="ARBA" id="ARBA00022737"/>
    </source>
</evidence>
<comment type="similarity">
    <text evidence="13">Belongs to the cationic peptide 01 (latrotoxin) family. 03 (alpha-latrotoxin) subfamily.</text>
</comment>
<evidence type="ECO:0000256" key="10">
    <source>
        <dbReference type="ARBA" id="ARBA00023043"/>
    </source>
</evidence>
<gene>
    <name evidence="17" type="ORF">LARSCL_LOCUS21647</name>
</gene>
<keyword evidence="6" id="KW-0800">Toxin</keyword>
<sequence>MEKKPARVSRLTKRFVSYLHTKNCNVNIIKHMILLGANVKYRDSNRNSLIHIALQHCDDKFNLIHELLVAGAKSNASNLLEKSALHYAVMYSDDIEVLRELVEHGADVHLEDSEDNSPLHLAVQNNKKSFVEALIQYGADVDLENSKDETPLIIAVKNGNLEIVKVLLSSRASASFVNYSVQTPLQVALDCPVPNQSILIELMKYGANMYSLNSHMLCPLDYAIKKYYAYPSDNLLSARTLLKCCALQHSQSMATLLQLNIIECLKIKYDVFPQLDAFYEECKLQRKRMESEFIHKNFCLLDFLREGFESNPMFKKKTTYRELVFNQVLNVSRNYPAYTDIIAYRLGKPDLCLKSMDLCMYTLKECSEGKRRIFLSPDAVFLIAGFLPNQDVLNLITAYSDPQNFATHDFGFQNLALGKSTKRKLDEKC</sequence>